<comment type="subcellular location">
    <subcellularLocation>
        <location evidence="1">Endoplasmic reticulum membrane</location>
        <topology evidence="1">Multi-pass membrane protein</topology>
    </subcellularLocation>
</comment>
<keyword evidence="8" id="KW-0256">Endoplasmic reticulum</keyword>
<evidence type="ECO:0000256" key="8">
    <source>
        <dbReference type="ARBA" id="ARBA00022824"/>
    </source>
</evidence>
<keyword evidence="6 11" id="KW-0812">Transmembrane</keyword>
<dbReference type="GO" id="GO:0051156">
    <property type="term" value="P:glucose 6-phosphate metabolic process"/>
    <property type="evidence" value="ECO:0007669"/>
    <property type="project" value="TreeGrafter"/>
</dbReference>
<keyword evidence="9 11" id="KW-1133">Transmembrane helix</keyword>
<dbReference type="Gene3D" id="1.20.144.10">
    <property type="entry name" value="Phosphatidic acid phosphatase type 2/haloperoxidase"/>
    <property type="match status" value="1"/>
</dbReference>
<feature type="non-terminal residue" evidence="13">
    <location>
        <position position="1"/>
    </location>
</feature>
<keyword evidence="7" id="KW-0378">Hydrolase</keyword>
<evidence type="ECO:0000256" key="11">
    <source>
        <dbReference type="SAM" id="Phobius"/>
    </source>
</evidence>
<feature type="transmembrane region" description="Helical" evidence="11">
    <location>
        <begin position="23"/>
        <end position="49"/>
    </location>
</feature>
<sequence>FADNADFFEIVNKTFNPEHMIDIVFPLMTVIDSVFAAQLLLCLAFGGWLNAVMKWWFLEDRPYWWIRETTFYSMSNRPVLQQTLQTCETGPGSPSGHTSTAAMMLILSLMWISHVMHDRPLHMAAFRWCENPEAISVSTTPMYALVHATGSLLGWALCVTPAVAE</sequence>
<comment type="similarity">
    <text evidence="3">Belongs to the glucose-6-phosphatase family.</text>
</comment>
<evidence type="ECO:0000256" key="2">
    <source>
        <dbReference type="ARBA" id="ARBA00004742"/>
    </source>
</evidence>
<evidence type="ECO:0000256" key="9">
    <source>
        <dbReference type="ARBA" id="ARBA00022989"/>
    </source>
</evidence>
<evidence type="ECO:0000313" key="14">
    <source>
        <dbReference type="Proteomes" id="UP000814243"/>
    </source>
</evidence>
<comment type="caution">
    <text evidence="13">The sequence shown here is derived from an EMBL/GenBank/DDBJ whole genome shotgun (WGS) entry which is preliminary data.</text>
</comment>
<evidence type="ECO:0000256" key="10">
    <source>
        <dbReference type="ARBA" id="ARBA00023136"/>
    </source>
</evidence>
<dbReference type="SUPFAM" id="SSF48317">
    <property type="entry name" value="Acid phosphatase/Vanadium-dependent haloperoxidase"/>
    <property type="match status" value="1"/>
</dbReference>
<dbReference type="GO" id="GO:0005789">
    <property type="term" value="C:endoplasmic reticulum membrane"/>
    <property type="evidence" value="ECO:0007669"/>
    <property type="project" value="UniProtKB-SubCell"/>
</dbReference>
<protein>
    <recommendedName>
        <fullName evidence="4">glucose-6-phosphatase</fullName>
        <ecNumber evidence="4">3.1.3.9</ecNumber>
    </recommendedName>
</protein>
<keyword evidence="5" id="KW-0312">Gluconeogenesis</keyword>
<evidence type="ECO:0000256" key="5">
    <source>
        <dbReference type="ARBA" id="ARBA00022432"/>
    </source>
</evidence>
<evidence type="ECO:0000256" key="1">
    <source>
        <dbReference type="ARBA" id="ARBA00004477"/>
    </source>
</evidence>
<evidence type="ECO:0000256" key="3">
    <source>
        <dbReference type="ARBA" id="ARBA00009266"/>
    </source>
</evidence>
<evidence type="ECO:0000256" key="6">
    <source>
        <dbReference type="ARBA" id="ARBA00022692"/>
    </source>
</evidence>
<organism evidence="13 14">
    <name type="scientific">Spodoptera exigua</name>
    <name type="common">Beet armyworm</name>
    <name type="synonym">Noctua fulgens</name>
    <dbReference type="NCBI Taxonomy" id="7107"/>
    <lineage>
        <taxon>Eukaryota</taxon>
        <taxon>Metazoa</taxon>
        <taxon>Ecdysozoa</taxon>
        <taxon>Arthropoda</taxon>
        <taxon>Hexapoda</taxon>
        <taxon>Insecta</taxon>
        <taxon>Pterygota</taxon>
        <taxon>Neoptera</taxon>
        <taxon>Endopterygota</taxon>
        <taxon>Lepidoptera</taxon>
        <taxon>Glossata</taxon>
        <taxon>Ditrysia</taxon>
        <taxon>Noctuoidea</taxon>
        <taxon>Noctuidae</taxon>
        <taxon>Amphipyrinae</taxon>
        <taxon>Spodoptera</taxon>
    </lineage>
</organism>
<dbReference type="Pfam" id="PF01569">
    <property type="entry name" value="PAP2"/>
    <property type="match status" value="1"/>
</dbReference>
<keyword evidence="10 11" id="KW-0472">Membrane</keyword>
<dbReference type="GO" id="GO:0004346">
    <property type="term" value="F:glucose-6-phosphatase activity"/>
    <property type="evidence" value="ECO:0007669"/>
    <property type="project" value="UniProtKB-EC"/>
</dbReference>
<reference evidence="13" key="1">
    <citation type="journal article" date="2021" name="G3 (Bethesda)">
        <title>Genome and transcriptome analysis of the beet armyworm Spodoptera exigua reveals targets for pest control. .</title>
        <authorList>
            <person name="Simon S."/>
            <person name="Breeschoten T."/>
            <person name="Jansen H.J."/>
            <person name="Dirks R.P."/>
            <person name="Schranz M.E."/>
            <person name="Ros V.I.D."/>
        </authorList>
    </citation>
    <scope>NUCLEOTIDE SEQUENCE</scope>
    <source>
        <strain evidence="13">TB_SE_WUR_2020</strain>
    </source>
</reference>
<dbReference type="PANTHER" id="PTHR12591">
    <property type="entry name" value="GLUCOSE-6-PHOSPHATASE"/>
    <property type="match status" value="1"/>
</dbReference>
<proteinExistence type="inferred from homology"/>
<accession>A0A922M2V3</accession>
<dbReference type="InterPro" id="IPR036938">
    <property type="entry name" value="PAP2/HPO_sf"/>
</dbReference>
<evidence type="ECO:0000256" key="4">
    <source>
        <dbReference type="ARBA" id="ARBA00012634"/>
    </source>
</evidence>
<dbReference type="SMART" id="SM00014">
    <property type="entry name" value="acidPPc"/>
    <property type="match status" value="1"/>
</dbReference>
<name>A0A922M2V3_SPOEX</name>
<comment type="pathway">
    <text evidence="2">Carbohydrate biosynthesis; gluconeogenesis.</text>
</comment>
<dbReference type="PANTHER" id="PTHR12591:SF0">
    <property type="entry name" value="FI19814P1"/>
    <property type="match status" value="1"/>
</dbReference>
<dbReference type="Proteomes" id="UP000814243">
    <property type="component" value="Unassembled WGS sequence"/>
</dbReference>
<evidence type="ECO:0000313" key="13">
    <source>
        <dbReference type="EMBL" id="KAH9628958.1"/>
    </source>
</evidence>
<dbReference type="GO" id="GO:0006094">
    <property type="term" value="P:gluconeogenesis"/>
    <property type="evidence" value="ECO:0007669"/>
    <property type="project" value="UniProtKB-KW"/>
</dbReference>
<evidence type="ECO:0000256" key="7">
    <source>
        <dbReference type="ARBA" id="ARBA00022801"/>
    </source>
</evidence>
<dbReference type="EC" id="3.1.3.9" evidence="4"/>
<dbReference type="InterPro" id="IPR000326">
    <property type="entry name" value="PAP2/HPO"/>
</dbReference>
<dbReference type="AlphaFoldDB" id="A0A922M2V3"/>
<gene>
    <name evidence="13" type="ORF">HF086_016670</name>
</gene>
<feature type="domain" description="Phosphatidic acid phosphatase type 2/haloperoxidase" evidence="12">
    <location>
        <begin position="37"/>
        <end position="162"/>
    </location>
</feature>
<dbReference type="EMBL" id="JACEFF010000884">
    <property type="protein sequence ID" value="KAH9628958.1"/>
    <property type="molecule type" value="Genomic_DNA"/>
</dbReference>
<evidence type="ECO:0000259" key="12">
    <source>
        <dbReference type="SMART" id="SM00014"/>
    </source>
</evidence>